<evidence type="ECO:0000256" key="1">
    <source>
        <dbReference type="SAM" id="Phobius"/>
    </source>
</evidence>
<feature type="transmembrane region" description="Helical" evidence="1">
    <location>
        <begin position="58"/>
        <end position="78"/>
    </location>
</feature>
<evidence type="ECO:0000313" key="2">
    <source>
        <dbReference type="EMBL" id="SUI57174.1"/>
    </source>
</evidence>
<gene>
    <name evidence="2" type="ORF">NCTC10211_03394</name>
</gene>
<keyword evidence="1" id="KW-0472">Membrane</keyword>
<keyword evidence="1" id="KW-1133">Transmembrane helix</keyword>
<dbReference type="EMBL" id="UGYK01000002">
    <property type="protein sequence ID" value="SUI57174.1"/>
    <property type="molecule type" value="Genomic_DNA"/>
</dbReference>
<organism evidence="2 3">
    <name type="scientific">Serratia marcescens</name>
    <dbReference type="NCBI Taxonomy" id="615"/>
    <lineage>
        <taxon>Bacteria</taxon>
        <taxon>Pseudomonadati</taxon>
        <taxon>Pseudomonadota</taxon>
        <taxon>Gammaproteobacteria</taxon>
        <taxon>Enterobacterales</taxon>
        <taxon>Yersiniaceae</taxon>
        <taxon>Serratia</taxon>
    </lineage>
</organism>
<evidence type="ECO:0000313" key="3">
    <source>
        <dbReference type="Proteomes" id="UP000254765"/>
    </source>
</evidence>
<proteinExistence type="predicted"/>
<protein>
    <submittedName>
        <fullName evidence="2">Uncharacterized protein</fullName>
    </submittedName>
</protein>
<keyword evidence="1" id="KW-0812">Transmembrane</keyword>
<dbReference type="Proteomes" id="UP000254765">
    <property type="component" value="Unassembled WGS sequence"/>
</dbReference>
<accession>A0A379Z8A4</accession>
<name>A0A379Z8A4_SERMA</name>
<feature type="transmembrane region" description="Helical" evidence="1">
    <location>
        <begin position="24"/>
        <end position="46"/>
    </location>
</feature>
<sequence length="101" mass="11664">MFQAVGLPNPLFGMNIEPYKPVDFFFIAMFYSAGGIASVVMLFCYFHLLGNMRRLSRFMRWVVVVFLLTTFTETYFLVPVFNVSLLLLCRGKEMINSKLEG</sequence>
<dbReference type="AlphaFoldDB" id="A0A379Z8A4"/>
<reference evidence="2 3" key="1">
    <citation type="submission" date="2018-06" db="EMBL/GenBank/DDBJ databases">
        <authorList>
            <consortium name="Pathogen Informatics"/>
            <person name="Doyle S."/>
        </authorList>
    </citation>
    <scope>NUCLEOTIDE SEQUENCE [LARGE SCALE GENOMIC DNA]</scope>
    <source>
        <strain evidence="2 3">NCTC10211</strain>
    </source>
</reference>